<comment type="caution">
    <text evidence="2">The sequence shown here is derived from an EMBL/GenBank/DDBJ whole genome shotgun (WGS) entry which is preliminary data.</text>
</comment>
<accession>A0A397JW37</accession>
<dbReference type="Pfam" id="PF00240">
    <property type="entry name" value="ubiquitin"/>
    <property type="match status" value="3"/>
</dbReference>
<dbReference type="FunFam" id="3.10.20.90:FF:000205">
    <property type="entry name" value="2'-5'-oligoadenylate synthase-like protein 2"/>
    <property type="match status" value="1"/>
</dbReference>
<dbReference type="Gene3D" id="3.10.20.90">
    <property type="entry name" value="Phosphatidylinositol 3-kinase Catalytic Subunit, Chain A, domain 1"/>
    <property type="match status" value="3"/>
</dbReference>
<feature type="domain" description="Ubiquitin-like" evidence="1">
    <location>
        <begin position="1"/>
        <end position="69"/>
    </location>
</feature>
<dbReference type="EMBL" id="PQFF01000019">
    <property type="protein sequence ID" value="RHZ88640.1"/>
    <property type="molecule type" value="Genomic_DNA"/>
</dbReference>
<feature type="domain" description="Ubiquitin-like" evidence="1">
    <location>
        <begin position="159"/>
        <end position="234"/>
    </location>
</feature>
<evidence type="ECO:0000259" key="1">
    <source>
        <dbReference type="PROSITE" id="PS50053"/>
    </source>
</evidence>
<dbReference type="PANTHER" id="PTHR10666">
    <property type="entry name" value="UBIQUITIN"/>
    <property type="match status" value="1"/>
</dbReference>
<feature type="domain" description="Ubiquitin-like" evidence="1">
    <location>
        <begin position="81"/>
        <end position="144"/>
    </location>
</feature>
<gene>
    <name evidence="2" type="ORF">Glove_21g247</name>
</gene>
<dbReference type="PROSITE" id="PS50053">
    <property type="entry name" value="UBIQUITIN_2"/>
    <property type="match status" value="3"/>
</dbReference>
<dbReference type="AlphaFoldDB" id="A0A397JW37"/>
<dbReference type="SMART" id="SM00213">
    <property type="entry name" value="UBQ"/>
    <property type="match status" value="3"/>
</dbReference>
<organism evidence="2 3">
    <name type="scientific">Diversispora epigaea</name>
    <dbReference type="NCBI Taxonomy" id="1348612"/>
    <lineage>
        <taxon>Eukaryota</taxon>
        <taxon>Fungi</taxon>
        <taxon>Fungi incertae sedis</taxon>
        <taxon>Mucoromycota</taxon>
        <taxon>Glomeromycotina</taxon>
        <taxon>Glomeromycetes</taxon>
        <taxon>Diversisporales</taxon>
        <taxon>Diversisporaceae</taxon>
        <taxon>Diversispora</taxon>
    </lineage>
</organism>
<evidence type="ECO:0000313" key="2">
    <source>
        <dbReference type="EMBL" id="RHZ88640.1"/>
    </source>
</evidence>
<dbReference type="PRINTS" id="PR00348">
    <property type="entry name" value="UBIQUITIN"/>
</dbReference>
<dbReference type="SUPFAM" id="SSF54236">
    <property type="entry name" value="Ubiquitin-like"/>
    <property type="match status" value="3"/>
</dbReference>
<sequence length="234" mass="26708">MKIYVETLKGKPIEIEINPSERILKIKQFLEKLYGIPSNGQRLYFFGEILDDNSTIASYGIQKESTIHLRYLLRENMRINVEISYKTSSTVKIVTIGVKPTDTIKDIKNKIKDINAYTKLHHRDQELRDNRNLSSYNIQDDSTITCNGISISNVESLGIEIFVKISTGKIITLQVESNATIERVKELIHDTLGVSNENQHLIFANKPLKDGMTLQDYGIQKESILHLIQRFIGG</sequence>
<dbReference type="OrthoDB" id="428577at2759"/>
<dbReference type="STRING" id="1348612.A0A397JW37"/>
<reference evidence="2 3" key="1">
    <citation type="submission" date="2018-08" db="EMBL/GenBank/DDBJ databases">
        <title>Genome and evolution of the arbuscular mycorrhizal fungus Diversispora epigaea (formerly Glomus versiforme) and its bacterial endosymbionts.</title>
        <authorList>
            <person name="Sun X."/>
            <person name="Fei Z."/>
            <person name="Harrison M."/>
        </authorList>
    </citation>
    <scope>NUCLEOTIDE SEQUENCE [LARGE SCALE GENOMIC DNA]</scope>
    <source>
        <strain evidence="2 3">IT104</strain>
    </source>
</reference>
<keyword evidence="3" id="KW-1185">Reference proteome</keyword>
<dbReference type="InterPro" id="IPR019956">
    <property type="entry name" value="Ubiquitin_dom"/>
</dbReference>
<dbReference type="Proteomes" id="UP000266861">
    <property type="component" value="Unassembled WGS sequence"/>
</dbReference>
<dbReference type="InterPro" id="IPR050158">
    <property type="entry name" value="Ubiquitin_ubiquitin-like"/>
</dbReference>
<dbReference type="InterPro" id="IPR000626">
    <property type="entry name" value="Ubiquitin-like_dom"/>
</dbReference>
<protein>
    <recommendedName>
        <fullName evidence="1">Ubiquitin-like domain-containing protein</fullName>
    </recommendedName>
</protein>
<proteinExistence type="predicted"/>
<dbReference type="InterPro" id="IPR029071">
    <property type="entry name" value="Ubiquitin-like_domsf"/>
</dbReference>
<name>A0A397JW37_9GLOM</name>
<evidence type="ECO:0000313" key="3">
    <source>
        <dbReference type="Proteomes" id="UP000266861"/>
    </source>
</evidence>